<feature type="signal peptide" evidence="1">
    <location>
        <begin position="1"/>
        <end position="23"/>
    </location>
</feature>
<accession>A0A9J6PRD8</accession>
<evidence type="ECO:0000313" key="2">
    <source>
        <dbReference type="EMBL" id="MCU5779286.1"/>
    </source>
</evidence>
<comment type="caution">
    <text evidence="2">The sequence shown here is derived from an EMBL/GenBank/DDBJ whole genome shotgun (WGS) entry which is preliminary data.</text>
</comment>
<reference evidence="2" key="1">
    <citation type="submission" date="2022-09" db="EMBL/GenBank/DDBJ databases">
        <title>Winslowiella arboricola sp. nov., isolated from bleeding cankers on broadleaf hosts.</title>
        <authorList>
            <person name="Brady C."/>
            <person name="Kaur S."/>
            <person name="Crampton B."/>
            <person name="Maddock D."/>
            <person name="Arnold D."/>
            <person name="Denman S."/>
        </authorList>
    </citation>
    <scope>NUCLEOTIDE SEQUENCE</scope>
    <source>
        <strain evidence="2">BAC 15a-03b</strain>
    </source>
</reference>
<keyword evidence="1" id="KW-0732">Signal</keyword>
<dbReference type="RefSeq" id="WP_267145081.1">
    <property type="nucleotide sequence ID" value="NZ_JAODIL010000082.1"/>
</dbReference>
<dbReference type="EMBL" id="JAODIM010000042">
    <property type="protein sequence ID" value="MCU5779286.1"/>
    <property type="molecule type" value="Genomic_DNA"/>
</dbReference>
<sequence length="156" mass="17507">MAIKNKSCRFTCLAFLSIFTHYAAAGGETREGIFFNRNTQTTDRNYLISSEKPDVIFRISCLDEESVFISILSRTGALEKNTLVVTTASGDQYSDWIGDEDGNIIYAARPRQLIRLLSANGTEPVRLVNINDHHEELLYRPAHMKSYITALPSACI</sequence>
<dbReference type="AlphaFoldDB" id="A0A9J6PRD8"/>
<keyword evidence="3" id="KW-1185">Reference proteome</keyword>
<feature type="chain" id="PRO_5039907335" evidence="1">
    <location>
        <begin position="24"/>
        <end position="156"/>
    </location>
</feature>
<protein>
    <submittedName>
        <fullName evidence="2">Uncharacterized protein</fullName>
    </submittedName>
</protein>
<name>A0A9J6PRD8_9GAMM</name>
<gene>
    <name evidence="2" type="ORF">N5923_17520</name>
</gene>
<dbReference type="Proteomes" id="UP001064262">
    <property type="component" value="Unassembled WGS sequence"/>
</dbReference>
<organism evidence="2 3">
    <name type="scientific">Winslowiella arboricola</name>
    <dbReference type="NCBI Taxonomy" id="2978220"/>
    <lineage>
        <taxon>Bacteria</taxon>
        <taxon>Pseudomonadati</taxon>
        <taxon>Pseudomonadota</taxon>
        <taxon>Gammaproteobacteria</taxon>
        <taxon>Enterobacterales</taxon>
        <taxon>Erwiniaceae</taxon>
        <taxon>Winslowiella</taxon>
    </lineage>
</organism>
<proteinExistence type="predicted"/>
<evidence type="ECO:0000313" key="3">
    <source>
        <dbReference type="Proteomes" id="UP001064262"/>
    </source>
</evidence>
<evidence type="ECO:0000256" key="1">
    <source>
        <dbReference type="SAM" id="SignalP"/>
    </source>
</evidence>